<sequence>MENLKVAEIKSFVPAKDFDFSKRFYQTLGFEIMSEFHDIVYFRHGDYAFLLQGFYEPAHCHNYMMHLLVEDVKSWYQHVQNSNVVAEFEVTVTEVVEQPWGMLEFCITDPSGVLWRVAENIRPR</sequence>
<dbReference type="SUPFAM" id="SSF54593">
    <property type="entry name" value="Glyoxalase/Bleomycin resistance protein/Dihydroxybiphenyl dioxygenase"/>
    <property type="match status" value="1"/>
</dbReference>
<evidence type="ECO:0000313" key="2">
    <source>
        <dbReference type="EMBL" id="PMM56814.1"/>
    </source>
</evidence>
<dbReference type="AlphaFoldDB" id="A0A2N7JS27"/>
<comment type="caution">
    <text evidence="2">The sequence shown here is derived from an EMBL/GenBank/DDBJ whole genome shotgun (WGS) entry which is preliminary data.</text>
</comment>
<gene>
    <name evidence="2" type="ORF">BCT54_21725</name>
</gene>
<reference evidence="3" key="1">
    <citation type="submission" date="2016-07" db="EMBL/GenBank/DDBJ databases">
        <title>Nontailed viruses are major unrecognized killers of bacteria in the ocean.</title>
        <authorList>
            <person name="Kauffman K."/>
            <person name="Hussain F."/>
            <person name="Yang J."/>
            <person name="Arevalo P."/>
            <person name="Brown J."/>
            <person name="Cutler M."/>
            <person name="Kelly L."/>
            <person name="Polz M.F."/>
        </authorList>
    </citation>
    <scope>NUCLEOTIDE SEQUENCE [LARGE SCALE GENOMIC DNA]</scope>
    <source>
        <strain evidence="3">10N.261.48.B5</strain>
    </source>
</reference>
<dbReference type="Gene3D" id="3.10.180.10">
    <property type="entry name" value="2,3-Dihydroxybiphenyl 1,2-Dioxygenase, domain 1"/>
    <property type="match status" value="1"/>
</dbReference>
<proteinExistence type="predicted"/>
<dbReference type="EMBL" id="MCZF01000084">
    <property type="protein sequence ID" value="PMM56814.1"/>
    <property type="molecule type" value="Genomic_DNA"/>
</dbReference>
<feature type="domain" description="Glyoxalase/fosfomycin resistance/dioxygenase" evidence="1">
    <location>
        <begin position="13"/>
        <end position="116"/>
    </location>
</feature>
<dbReference type="RefSeq" id="WP_102551957.1">
    <property type="nucleotide sequence ID" value="NZ_MCZF01000084.1"/>
</dbReference>
<dbReference type="InterPro" id="IPR004360">
    <property type="entry name" value="Glyas_Fos-R_dOase_dom"/>
</dbReference>
<dbReference type="Proteomes" id="UP000235533">
    <property type="component" value="Unassembled WGS sequence"/>
</dbReference>
<organism evidence="2 3">
    <name type="scientific">Vibrio splendidus</name>
    <dbReference type="NCBI Taxonomy" id="29497"/>
    <lineage>
        <taxon>Bacteria</taxon>
        <taxon>Pseudomonadati</taxon>
        <taxon>Pseudomonadota</taxon>
        <taxon>Gammaproteobacteria</taxon>
        <taxon>Vibrionales</taxon>
        <taxon>Vibrionaceae</taxon>
        <taxon>Vibrio</taxon>
    </lineage>
</organism>
<accession>A0A2N7JS27</accession>
<evidence type="ECO:0000259" key="1">
    <source>
        <dbReference type="Pfam" id="PF00903"/>
    </source>
</evidence>
<dbReference type="Pfam" id="PF00903">
    <property type="entry name" value="Glyoxalase"/>
    <property type="match status" value="1"/>
</dbReference>
<protein>
    <submittedName>
        <fullName evidence="2">Glyoxalase</fullName>
    </submittedName>
</protein>
<dbReference type="InterPro" id="IPR029068">
    <property type="entry name" value="Glyas_Bleomycin-R_OHBP_Dase"/>
</dbReference>
<evidence type="ECO:0000313" key="3">
    <source>
        <dbReference type="Proteomes" id="UP000235533"/>
    </source>
</evidence>
<dbReference type="CDD" id="cd08356">
    <property type="entry name" value="VOC_CChe_VCA0619_like"/>
    <property type="match status" value="1"/>
</dbReference>
<name>A0A2N7JS27_VIBSP</name>